<protein>
    <submittedName>
        <fullName evidence="2">Uncharacterized protein</fullName>
    </submittedName>
</protein>
<dbReference type="Proteomes" id="UP000676511">
    <property type="component" value="Chromosome"/>
</dbReference>
<evidence type="ECO:0000256" key="1">
    <source>
        <dbReference type="SAM" id="Phobius"/>
    </source>
</evidence>
<evidence type="ECO:0000313" key="2">
    <source>
        <dbReference type="EMBL" id="MBK4778926.1"/>
    </source>
</evidence>
<dbReference type="RefSeq" id="WP_200772090.1">
    <property type="nucleotide sequence ID" value="NZ_CP072329.1"/>
</dbReference>
<dbReference type="AlphaFoldDB" id="A0A9X0WPM6"/>
<sequence>MTNKDSFNGGTNIGVGNTAGGDIYVAGRDVHIQKNGEERPVAKYEAKVIWKTPLTKSVLSLSGILSSLASAFTIFKSIEPLINWFRNSKTGQFKGINENFVFIFLGIFLLTIIIFYLRSITSKETRYPLMFNYALSGIGNRLSIEKVEVAACPICNGKMKYYNKPIAWDRIIDSNGNEKRIVTERVPALECKRNSKHWAEVDPAEDKV</sequence>
<evidence type="ECO:0000313" key="5">
    <source>
        <dbReference type="Proteomes" id="UP001138780"/>
    </source>
</evidence>
<keyword evidence="4" id="KW-1185">Reference proteome</keyword>
<proteinExistence type="predicted"/>
<feature type="transmembrane region" description="Helical" evidence="1">
    <location>
        <begin position="58"/>
        <end position="78"/>
    </location>
</feature>
<dbReference type="Proteomes" id="UP001138780">
    <property type="component" value="Unassembled WGS sequence"/>
</dbReference>
<evidence type="ECO:0000313" key="3">
    <source>
        <dbReference type="EMBL" id="QUB38947.1"/>
    </source>
</evidence>
<keyword evidence="1" id="KW-0812">Transmembrane</keyword>
<accession>A0A9X0WPM6</accession>
<gene>
    <name evidence="2" type="ORF">BTU61_01765</name>
    <name evidence="3" type="ORF">J4854_00315</name>
</gene>
<dbReference type="EMBL" id="MRXX01000002">
    <property type="protein sequence ID" value="MBK4778926.1"/>
    <property type="molecule type" value="Genomic_DNA"/>
</dbReference>
<keyword evidence="1" id="KW-0472">Membrane</keyword>
<reference evidence="3 4" key="2">
    <citation type="submission" date="2021-03" db="EMBL/GenBank/DDBJ databases">
        <title>Human Oral Microbial Genomes.</title>
        <authorList>
            <person name="Johnston C.D."/>
            <person name="Chen T."/>
            <person name="Dewhirst F.E."/>
        </authorList>
    </citation>
    <scope>NUCLEOTIDE SEQUENCE [LARGE SCALE GENOMIC DNA]</scope>
    <source>
        <strain evidence="3 4">CCUG 66490</strain>
    </source>
</reference>
<name>A0A9X0WPM6_9STRE</name>
<keyword evidence="1" id="KW-1133">Transmembrane helix</keyword>
<reference evidence="2" key="1">
    <citation type="submission" date="2016-12" db="EMBL/GenBank/DDBJ databases">
        <title>Draft genome of Streptococcus lactarius CCUG 66490T type strain.</title>
        <authorList>
            <person name="Salva-Serra F."/>
            <person name="Engstrom-Jakobsson H."/>
            <person name="Thorell K."/>
            <person name="Gomila M."/>
            <person name="Gonzales-Siles L."/>
            <person name="Busquets A."/>
            <person name="Jaen-Luchoro D."/>
            <person name="Karlsson R."/>
            <person name="Kristiansson E."/>
            <person name="Moore E."/>
        </authorList>
    </citation>
    <scope>NUCLEOTIDE SEQUENCE</scope>
    <source>
        <strain evidence="2">CCUG 66490</strain>
    </source>
</reference>
<organism evidence="2 5">
    <name type="scientific">Streptococcus lactarius</name>
    <dbReference type="NCBI Taxonomy" id="684066"/>
    <lineage>
        <taxon>Bacteria</taxon>
        <taxon>Bacillati</taxon>
        <taxon>Bacillota</taxon>
        <taxon>Bacilli</taxon>
        <taxon>Lactobacillales</taxon>
        <taxon>Streptococcaceae</taxon>
        <taxon>Streptococcus</taxon>
    </lineage>
</organism>
<dbReference type="EMBL" id="CP072329">
    <property type="protein sequence ID" value="QUB38947.1"/>
    <property type="molecule type" value="Genomic_DNA"/>
</dbReference>
<feature type="transmembrane region" description="Helical" evidence="1">
    <location>
        <begin position="99"/>
        <end position="117"/>
    </location>
</feature>
<evidence type="ECO:0000313" key="4">
    <source>
        <dbReference type="Proteomes" id="UP000676511"/>
    </source>
</evidence>